<evidence type="ECO:0000313" key="5">
    <source>
        <dbReference type="EMBL" id="MFD1219751.1"/>
    </source>
</evidence>
<evidence type="ECO:0000313" key="6">
    <source>
        <dbReference type="Proteomes" id="UP001597180"/>
    </source>
</evidence>
<dbReference type="SUPFAM" id="SSF52833">
    <property type="entry name" value="Thioredoxin-like"/>
    <property type="match status" value="1"/>
</dbReference>
<dbReference type="RefSeq" id="WP_345594691.1">
    <property type="nucleotide sequence ID" value="NZ_BAABJG010000055.1"/>
</dbReference>
<dbReference type="EMBL" id="JBHTLU010000012">
    <property type="protein sequence ID" value="MFD1219751.1"/>
    <property type="molecule type" value="Genomic_DNA"/>
</dbReference>
<comment type="caution">
    <text evidence="5">The sequence shown here is derived from an EMBL/GenBank/DDBJ whole genome shotgun (WGS) entry which is preliminary data.</text>
</comment>
<dbReference type="InterPro" id="IPR036249">
    <property type="entry name" value="Thioredoxin-like_sf"/>
</dbReference>
<evidence type="ECO:0000256" key="4">
    <source>
        <dbReference type="RuleBase" id="RU000499"/>
    </source>
</evidence>
<gene>
    <name evidence="5" type="ORF">ACFQ4B_06460</name>
</gene>
<evidence type="ECO:0000256" key="2">
    <source>
        <dbReference type="ARBA" id="ARBA00022559"/>
    </source>
</evidence>
<reference evidence="6" key="1">
    <citation type="journal article" date="2019" name="Int. J. Syst. Evol. Microbiol.">
        <title>The Global Catalogue of Microorganisms (GCM) 10K type strain sequencing project: providing services to taxonomists for standard genome sequencing and annotation.</title>
        <authorList>
            <consortium name="The Broad Institute Genomics Platform"/>
            <consortium name="The Broad Institute Genome Sequencing Center for Infectious Disease"/>
            <person name="Wu L."/>
            <person name="Ma J."/>
        </authorList>
    </citation>
    <scope>NUCLEOTIDE SEQUENCE [LARGE SCALE GENOMIC DNA]</scope>
    <source>
        <strain evidence="6">CCUG 53270</strain>
    </source>
</reference>
<dbReference type="PRINTS" id="PR01011">
    <property type="entry name" value="GLUTPROXDASE"/>
</dbReference>
<dbReference type="GO" id="GO:0004601">
    <property type="term" value="F:peroxidase activity"/>
    <property type="evidence" value="ECO:0007669"/>
    <property type="project" value="UniProtKB-KW"/>
</dbReference>
<dbReference type="PIRSF" id="PIRSF000303">
    <property type="entry name" value="Glutathion_perox"/>
    <property type="match status" value="1"/>
</dbReference>
<keyword evidence="3 4" id="KW-0560">Oxidoreductase</keyword>
<protein>
    <recommendedName>
        <fullName evidence="4">Glutathione peroxidase</fullName>
    </recommendedName>
</protein>
<name>A0ABW3UIR3_9BACL</name>
<dbReference type="Proteomes" id="UP001597180">
    <property type="component" value="Unassembled WGS sequence"/>
</dbReference>
<dbReference type="InterPro" id="IPR000889">
    <property type="entry name" value="Glutathione_peroxidase"/>
</dbReference>
<dbReference type="PROSITE" id="PS51355">
    <property type="entry name" value="GLUTATHIONE_PEROXID_3"/>
    <property type="match status" value="1"/>
</dbReference>
<dbReference type="PROSITE" id="PS00460">
    <property type="entry name" value="GLUTATHIONE_PEROXID_1"/>
    <property type="match status" value="1"/>
</dbReference>
<evidence type="ECO:0000256" key="3">
    <source>
        <dbReference type="ARBA" id="ARBA00023002"/>
    </source>
</evidence>
<dbReference type="PANTHER" id="PTHR11592:SF78">
    <property type="entry name" value="GLUTATHIONE PEROXIDASE"/>
    <property type="match status" value="1"/>
</dbReference>
<dbReference type="PANTHER" id="PTHR11592">
    <property type="entry name" value="GLUTATHIONE PEROXIDASE"/>
    <property type="match status" value="1"/>
</dbReference>
<dbReference type="CDD" id="cd00340">
    <property type="entry name" value="GSH_Peroxidase"/>
    <property type="match status" value="1"/>
</dbReference>
<dbReference type="InterPro" id="IPR029759">
    <property type="entry name" value="GPX_AS"/>
</dbReference>
<accession>A0ABW3UIR3</accession>
<comment type="similarity">
    <text evidence="1 4">Belongs to the glutathione peroxidase family.</text>
</comment>
<keyword evidence="2 4" id="KW-0575">Peroxidase</keyword>
<keyword evidence="6" id="KW-1185">Reference proteome</keyword>
<dbReference type="Pfam" id="PF00255">
    <property type="entry name" value="GSHPx"/>
    <property type="match status" value="1"/>
</dbReference>
<proteinExistence type="inferred from homology"/>
<dbReference type="Gene3D" id="3.40.30.10">
    <property type="entry name" value="Glutaredoxin"/>
    <property type="match status" value="1"/>
</dbReference>
<sequence>MASIYSVSVQAADGSIKSMSEYKGKVLLIVNVASKCGFTPQYAGLEKLNQQWKERGLVILGFPCNDFGGQEPGTMEEIQQFCSTNYGVSFEVLDKIQILGEDKHPLYQLLTEQANPSGEVKWNFEKFLIDREGHIQGRFSSRVAPEDQELQEAIEKLL</sequence>
<evidence type="ECO:0000256" key="1">
    <source>
        <dbReference type="ARBA" id="ARBA00006926"/>
    </source>
</evidence>
<organism evidence="5 6">
    <name type="scientific">Paenibacillus vulneris</name>
    <dbReference type="NCBI Taxonomy" id="1133364"/>
    <lineage>
        <taxon>Bacteria</taxon>
        <taxon>Bacillati</taxon>
        <taxon>Bacillota</taxon>
        <taxon>Bacilli</taxon>
        <taxon>Bacillales</taxon>
        <taxon>Paenibacillaceae</taxon>
        <taxon>Paenibacillus</taxon>
    </lineage>
</organism>